<feature type="domain" description="DUF4180" evidence="1">
    <location>
        <begin position="11"/>
        <end position="116"/>
    </location>
</feature>
<dbReference type="EMBL" id="QLMA01000012">
    <property type="protein sequence ID" value="RAJ73746.1"/>
    <property type="molecule type" value="Genomic_DNA"/>
</dbReference>
<protein>
    <submittedName>
        <fullName evidence="2">Uncharacterized protein DUF4180</fullName>
    </submittedName>
</protein>
<proteinExistence type="predicted"/>
<dbReference type="AlphaFoldDB" id="A0A327VI41"/>
<sequence length="121" mass="13793">MEVITHIAGAYKIAELQADTVLLDNADNALQIFVDLYYQDYERVIVHEKNIIPAFFDLSSGIAGEILQKCSNYKMHMYIVGDFEKYPGKSIRDFIFESNKGKLVNFHPTVAAALEKFNQVK</sequence>
<name>A0A327VI41_9BACT</name>
<dbReference type="OrthoDB" id="8595425at2"/>
<keyword evidence="3" id="KW-1185">Reference proteome</keyword>
<comment type="caution">
    <text evidence="2">The sequence shown here is derived from an EMBL/GenBank/DDBJ whole genome shotgun (WGS) entry which is preliminary data.</text>
</comment>
<dbReference type="Proteomes" id="UP000249819">
    <property type="component" value="Unassembled WGS sequence"/>
</dbReference>
<dbReference type="RefSeq" id="WP_111595377.1">
    <property type="nucleotide sequence ID" value="NZ_QLMA01000012.1"/>
</dbReference>
<dbReference type="Pfam" id="PF13788">
    <property type="entry name" value="DUF4180"/>
    <property type="match status" value="1"/>
</dbReference>
<evidence type="ECO:0000259" key="1">
    <source>
        <dbReference type="Pfam" id="PF13788"/>
    </source>
</evidence>
<evidence type="ECO:0000313" key="2">
    <source>
        <dbReference type="EMBL" id="RAJ73746.1"/>
    </source>
</evidence>
<accession>A0A327VI41</accession>
<dbReference type="InterPro" id="IPR025438">
    <property type="entry name" value="DUF4180"/>
</dbReference>
<organism evidence="2 3">
    <name type="scientific">Chitinophaga dinghuensis</name>
    <dbReference type="NCBI Taxonomy" id="1539050"/>
    <lineage>
        <taxon>Bacteria</taxon>
        <taxon>Pseudomonadati</taxon>
        <taxon>Bacteroidota</taxon>
        <taxon>Chitinophagia</taxon>
        <taxon>Chitinophagales</taxon>
        <taxon>Chitinophagaceae</taxon>
        <taxon>Chitinophaga</taxon>
    </lineage>
</organism>
<reference evidence="2 3" key="1">
    <citation type="submission" date="2018-06" db="EMBL/GenBank/DDBJ databases">
        <title>Genomic Encyclopedia of Archaeal and Bacterial Type Strains, Phase II (KMG-II): from individual species to whole genera.</title>
        <authorList>
            <person name="Goeker M."/>
        </authorList>
    </citation>
    <scope>NUCLEOTIDE SEQUENCE [LARGE SCALE GENOMIC DNA]</scope>
    <source>
        <strain evidence="2 3">DSM 29821</strain>
    </source>
</reference>
<evidence type="ECO:0000313" key="3">
    <source>
        <dbReference type="Proteomes" id="UP000249819"/>
    </source>
</evidence>
<gene>
    <name evidence="2" type="ORF">CLV59_11287</name>
</gene>